<evidence type="ECO:0000313" key="5">
    <source>
        <dbReference type="Proteomes" id="UP000191135"/>
    </source>
</evidence>
<proteinExistence type="predicted"/>
<dbReference type="SUPFAM" id="SSF47473">
    <property type="entry name" value="EF-hand"/>
    <property type="match status" value="1"/>
</dbReference>
<evidence type="ECO:0000259" key="3">
    <source>
        <dbReference type="PROSITE" id="PS50222"/>
    </source>
</evidence>
<gene>
    <name evidence="4" type="ORF">Mame_03760</name>
</gene>
<feature type="region of interest" description="Disordered" evidence="1">
    <location>
        <begin position="93"/>
        <end position="186"/>
    </location>
</feature>
<dbReference type="InterPro" id="IPR018247">
    <property type="entry name" value="EF_Hand_1_Ca_BS"/>
</dbReference>
<dbReference type="Proteomes" id="UP000191135">
    <property type="component" value="Chromosome"/>
</dbReference>
<protein>
    <submittedName>
        <fullName evidence="4">EF hand</fullName>
    </submittedName>
</protein>
<feature type="signal peptide" evidence="2">
    <location>
        <begin position="1"/>
        <end position="26"/>
    </location>
</feature>
<reference evidence="4 5" key="1">
    <citation type="submission" date="2017-03" db="EMBL/GenBank/DDBJ databases">
        <title>Foreign affairs: Plasmid Transfer between Roseobacters and Rhizobia.</title>
        <authorList>
            <person name="Bartling P."/>
            <person name="Bunk B."/>
            <person name="Overmann J."/>
            <person name="Brinkmann H."/>
            <person name="Petersen J."/>
        </authorList>
    </citation>
    <scope>NUCLEOTIDE SEQUENCE [LARGE SCALE GENOMIC DNA]</scope>
    <source>
        <strain evidence="4 5">MACL11</strain>
    </source>
</reference>
<dbReference type="OrthoDB" id="8404005at2"/>
<keyword evidence="5" id="KW-1185">Reference proteome</keyword>
<evidence type="ECO:0000313" key="4">
    <source>
        <dbReference type="EMBL" id="AQZ53063.1"/>
    </source>
</evidence>
<dbReference type="eggNOG" id="COG5126">
    <property type="taxonomic scope" value="Bacteria"/>
</dbReference>
<dbReference type="RefSeq" id="WP_018065394.1">
    <property type="nucleotide sequence ID" value="NZ_AQWH01000013.1"/>
</dbReference>
<dbReference type="PROSITE" id="PS50222">
    <property type="entry name" value="EF_HAND_2"/>
    <property type="match status" value="1"/>
</dbReference>
<feature type="domain" description="EF-hand" evidence="3">
    <location>
        <begin position="66"/>
        <end position="92"/>
    </location>
</feature>
<dbReference type="EMBL" id="CP020330">
    <property type="protein sequence ID" value="AQZ53063.1"/>
    <property type="molecule type" value="Genomic_DNA"/>
</dbReference>
<name>A0A1U9Z5R6_9HYPH</name>
<organism evidence="4 5">
    <name type="scientific">Martelella mediterranea DSM 17316</name>
    <dbReference type="NCBI Taxonomy" id="1122214"/>
    <lineage>
        <taxon>Bacteria</taxon>
        <taxon>Pseudomonadati</taxon>
        <taxon>Pseudomonadota</taxon>
        <taxon>Alphaproteobacteria</taxon>
        <taxon>Hyphomicrobiales</taxon>
        <taxon>Aurantimonadaceae</taxon>
        <taxon>Martelella</taxon>
    </lineage>
</organism>
<sequence precursor="true">MNGKQLTVSALAATLALGAAATPSLARDMRGPGPERGFIYLLKTSDANKDGKITEDEVVAFQDGRFEEIDVNGDGVITPGEFADFRKAEQQAFRDANPRPQGKMAATDAAPAKPGPGGKMAAQNGGPDGMPGPDGKPARKMANSEAGPGGMNPDAPRRMAMNGDGPQHRMGGRDHDGKKWDGKKWGGRPGDVERIFFVRADTDRSGQVSQQEFAELAAKMFARMDRNDDMVITIEDLPDRRPMP</sequence>
<dbReference type="Pfam" id="PF13202">
    <property type="entry name" value="EF-hand_5"/>
    <property type="match status" value="3"/>
</dbReference>
<evidence type="ECO:0000256" key="1">
    <source>
        <dbReference type="SAM" id="MobiDB-lite"/>
    </source>
</evidence>
<feature type="compositionally biased region" description="Basic and acidic residues" evidence="1">
    <location>
        <begin position="171"/>
        <end position="186"/>
    </location>
</feature>
<feature type="chain" id="PRO_5010713737" evidence="2">
    <location>
        <begin position="27"/>
        <end position="244"/>
    </location>
</feature>
<dbReference type="PROSITE" id="PS00018">
    <property type="entry name" value="EF_HAND_1"/>
    <property type="match status" value="2"/>
</dbReference>
<dbReference type="AlphaFoldDB" id="A0A1U9Z5R6"/>
<dbReference type="Gene3D" id="1.10.238.10">
    <property type="entry name" value="EF-hand"/>
    <property type="match status" value="2"/>
</dbReference>
<dbReference type="SMART" id="SM00054">
    <property type="entry name" value="EFh"/>
    <property type="match status" value="2"/>
</dbReference>
<dbReference type="InterPro" id="IPR011992">
    <property type="entry name" value="EF-hand-dom_pair"/>
</dbReference>
<dbReference type="InterPro" id="IPR002048">
    <property type="entry name" value="EF_hand_dom"/>
</dbReference>
<evidence type="ECO:0000256" key="2">
    <source>
        <dbReference type="SAM" id="SignalP"/>
    </source>
</evidence>
<dbReference type="STRING" id="1122214.Mame_03760"/>
<accession>A0A1U9Z5R6</accession>
<dbReference type="GO" id="GO:0005509">
    <property type="term" value="F:calcium ion binding"/>
    <property type="evidence" value="ECO:0007669"/>
    <property type="project" value="InterPro"/>
</dbReference>
<dbReference type="KEGG" id="mmed:Mame_03760"/>
<keyword evidence="2" id="KW-0732">Signal</keyword>